<keyword evidence="13" id="KW-1185">Reference proteome</keyword>
<organism evidence="12 13">
    <name type="scientific">Oryza rufipogon</name>
    <name type="common">Brownbeard rice</name>
    <name type="synonym">Asian wild rice</name>
    <dbReference type="NCBI Taxonomy" id="4529"/>
    <lineage>
        <taxon>Eukaryota</taxon>
        <taxon>Viridiplantae</taxon>
        <taxon>Streptophyta</taxon>
        <taxon>Embryophyta</taxon>
        <taxon>Tracheophyta</taxon>
        <taxon>Spermatophyta</taxon>
        <taxon>Magnoliopsida</taxon>
        <taxon>Liliopsida</taxon>
        <taxon>Poales</taxon>
        <taxon>Poaceae</taxon>
        <taxon>BOP clade</taxon>
        <taxon>Oryzoideae</taxon>
        <taxon>Oryzeae</taxon>
        <taxon>Oryzinae</taxon>
        <taxon>Oryza</taxon>
    </lineage>
</organism>
<dbReference type="Pfam" id="PF03662">
    <property type="entry name" value="Glyco_hydro_79n"/>
    <property type="match status" value="1"/>
</dbReference>
<comment type="similarity">
    <text evidence="2">Belongs to the glycosyl hydrolase 79 family.</text>
</comment>
<dbReference type="FunFam" id="3.20.20.80:FF:000023">
    <property type="entry name" value="heparanase-like protein 3"/>
    <property type="match status" value="1"/>
</dbReference>
<comment type="function">
    <text evidence="10">Endoglycosidase which is a cell surface and extracellular matrix-degrading enzyme. Cleaves heparan sulfate proteoglycans (HSPGs) into heparan sulfate side chains and core proteoglycans.</text>
</comment>
<keyword evidence="6" id="KW-0472">Membrane</keyword>
<dbReference type="AlphaFoldDB" id="A0A0E0NMB8"/>
<dbReference type="eggNOG" id="ENOG502QQST">
    <property type="taxonomic scope" value="Eukaryota"/>
</dbReference>
<feature type="chain" id="PRO_5002369107" description="Heparanase-like protein 3" evidence="11">
    <location>
        <begin position="26"/>
        <end position="686"/>
    </location>
</feature>
<dbReference type="GO" id="GO:0004566">
    <property type="term" value="F:beta-glucuronidase activity"/>
    <property type="evidence" value="ECO:0007669"/>
    <property type="project" value="TreeGrafter"/>
</dbReference>
<dbReference type="SUPFAM" id="SSF51445">
    <property type="entry name" value="(Trans)glycosidases"/>
    <property type="match status" value="1"/>
</dbReference>
<dbReference type="STRING" id="4529.A0A0E0NMB8"/>
<dbReference type="GO" id="GO:0005765">
    <property type="term" value="C:lysosomal membrane"/>
    <property type="evidence" value="ECO:0007669"/>
    <property type="project" value="UniProtKB-SubCell"/>
</dbReference>
<sequence>MAAGLLLKLVGFCFWAVFWLGGAATVSTNAGGEAAAAAVVVDARSAIAVTDEDFVCATLDWWPPDKCDYGTCSWGLATLLNMDLSNKILLNAVKAFSPLKLRLGGSLQDVLIYDTGDPRQPCTPFTKNSSAMFGFTQGCLPLHRWDELNAFFQKSGAKIIFGLNALNGRVPMSDDSLGGPWNYTNAASFIRYTVSKGYDIHGWELGNELSGSGVGARVDADQYAQDVLALKQIIDNSYQGHASKPLVIAPGGFFDAAWFTELISRTKPNQMDVMTHHIYNLGPGVDTHLIDKILDPSYLDGEAGTFSSLQGILKSAGTSTVAWVGEAGGAYNSGHHLVTDAFVFSFWYLDQLGMSSKYDTKTYCRQTLIGGNYGLLNTTTFEPNPDYYSALLWNRLMGTKVLSATFNGTNKIRAYAHCARDSRGITLLLINLSGNNTNHIYMTSKGVQPYSTKKEGRRRFGRIPGLGEEAQLIREEYHLTPKDGSLQSQHVLLNGNVLAPDANGEIPKLEPVQVEGTQPITVAPYSIVFAHIPRFYAPACSLRPLFGWAVPSRDRGPIPVDHPGEETIPAHAKLCVRLSPVWVLPQPIPAFPSHPGPGKNQLLVWRWKNPRPDGSRVATRSGSTTRRRFEVALRRGRRDAEATATARRSPPAAIFSLDSAVLQEDGKEEEPNCLYGCFDRLLEIDW</sequence>
<dbReference type="GO" id="GO:0005576">
    <property type="term" value="C:extracellular region"/>
    <property type="evidence" value="ECO:0007669"/>
    <property type="project" value="UniProtKB-SubCell"/>
</dbReference>
<dbReference type="OMA" id="CTPFTKN"/>
<dbReference type="Proteomes" id="UP000008022">
    <property type="component" value="Unassembled WGS sequence"/>
</dbReference>
<keyword evidence="7" id="KW-0325">Glycoprotein</keyword>
<evidence type="ECO:0000256" key="5">
    <source>
        <dbReference type="ARBA" id="ARBA00022801"/>
    </source>
</evidence>
<proteinExistence type="inferred from homology"/>
<evidence type="ECO:0000313" key="12">
    <source>
        <dbReference type="EnsemblPlants" id="ORUFI02G37760.1"/>
    </source>
</evidence>
<dbReference type="PANTHER" id="PTHR14363">
    <property type="entry name" value="HEPARANASE-RELATED"/>
    <property type="match status" value="1"/>
</dbReference>
<evidence type="ECO:0000256" key="4">
    <source>
        <dbReference type="ARBA" id="ARBA00022729"/>
    </source>
</evidence>
<reference evidence="13" key="1">
    <citation type="submission" date="2013-06" db="EMBL/GenBank/DDBJ databases">
        <authorList>
            <person name="Zhao Q."/>
        </authorList>
    </citation>
    <scope>NUCLEOTIDE SEQUENCE</scope>
    <source>
        <strain evidence="13">cv. W1943</strain>
    </source>
</reference>
<evidence type="ECO:0000256" key="10">
    <source>
        <dbReference type="ARBA" id="ARBA00055929"/>
    </source>
</evidence>
<dbReference type="PANTHER" id="PTHR14363:SF17">
    <property type="entry name" value="HEPARANASE-LIKE PROTEIN 3"/>
    <property type="match status" value="1"/>
</dbReference>
<evidence type="ECO:0000256" key="1">
    <source>
        <dbReference type="ARBA" id="ARBA00004613"/>
    </source>
</evidence>
<keyword evidence="5" id="KW-0378">Hydrolase</keyword>
<accession>A0A0E0NMB8</accession>
<evidence type="ECO:0000256" key="11">
    <source>
        <dbReference type="SAM" id="SignalP"/>
    </source>
</evidence>
<evidence type="ECO:0000256" key="7">
    <source>
        <dbReference type="ARBA" id="ARBA00023180"/>
    </source>
</evidence>
<dbReference type="EnsemblPlants" id="ORUFI02G37760.1">
    <property type="protein sequence ID" value="ORUFI02G37760.1"/>
    <property type="gene ID" value="ORUFI02G37760"/>
</dbReference>
<dbReference type="Gene3D" id="3.20.20.80">
    <property type="entry name" value="Glycosidases"/>
    <property type="match status" value="1"/>
</dbReference>
<keyword evidence="8" id="KW-0458">Lysosome</keyword>
<dbReference type="InterPro" id="IPR005199">
    <property type="entry name" value="Glyco_hydro_79"/>
</dbReference>
<evidence type="ECO:0000313" key="13">
    <source>
        <dbReference type="Proteomes" id="UP000008022"/>
    </source>
</evidence>
<protein>
    <recommendedName>
        <fullName evidence="14">Heparanase-like protein 3</fullName>
    </recommendedName>
</protein>
<evidence type="ECO:0008006" key="14">
    <source>
        <dbReference type="Google" id="ProtNLM"/>
    </source>
</evidence>
<dbReference type="GO" id="GO:0009505">
    <property type="term" value="C:plant-type cell wall"/>
    <property type="evidence" value="ECO:0007669"/>
    <property type="project" value="TreeGrafter"/>
</dbReference>
<dbReference type="InterPro" id="IPR017853">
    <property type="entry name" value="GH"/>
</dbReference>
<dbReference type="HOGENOM" id="CLU_021823_3_0_1"/>
<reference evidence="12" key="2">
    <citation type="submission" date="2015-06" db="UniProtKB">
        <authorList>
            <consortium name="EnsemblPlants"/>
        </authorList>
    </citation>
    <scope>IDENTIFICATION</scope>
</reference>
<comment type="subcellular location">
    <subcellularLocation>
        <location evidence="9">Lysosome membrane</location>
        <topology evidence="9">Peripheral membrane protein</topology>
    </subcellularLocation>
    <subcellularLocation>
        <location evidence="1">Secreted</location>
    </subcellularLocation>
</comment>
<evidence type="ECO:0000256" key="9">
    <source>
        <dbReference type="ARBA" id="ARBA00023765"/>
    </source>
</evidence>
<keyword evidence="4 11" id="KW-0732">Signal</keyword>
<keyword evidence="3" id="KW-0964">Secreted</keyword>
<name>A0A0E0NMB8_ORYRU</name>
<evidence type="ECO:0000256" key="6">
    <source>
        <dbReference type="ARBA" id="ARBA00023136"/>
    </source>
</evidence>
<feature type="signal peptide" evidence="11">
    <location>
        <begin position="1"/>
        <end position="25"/>
    </location>
</feature>
<evidence type="ECO:0000256" key="2">
    <source>
        <dbReference type="ARBA" id="ARBA00009800"/>
    </source>
</evidence>
<evidence type="ECO:0000256" key="8">
    <source>
        <dbReference type="ARBA" id="ARBA00023228"/>
    </source>
</evidence>
<dbReference type="Gramene" id="ORUFI02G37760.1">
    <property type="protein sequence ID" value="ORUFI02G37760.1"/>
    <property type="gene ID" value="ORUFI02G37760"/>
</dbReference>
<evidence type="ECO:0000256" key="3">
    <source>
        <dbReference type="ARBA" id="ARBA00022525"/>
    </source>
</evidence>